<feature type="chain" id="PRO_5044291679" evidence="1">
    <location>
        <begin position="20"/>
        <end position="477"/>
    </location>
</feature>
<reference evidence="2" key="2">
    <citation type="submission" date="2024-10" db="UniProtKB">
        <authorList>
            <consortium name="EnsemblProtists"/>
        </authorList>
    </citation>
    <scope>IDENTIFICATION</scope>
</reference>
<sequence length="477" mass="50921">MRMLFLVLVARSGAGVAGSELLQRREWPRGVVLGLARERGHGAALAAAHGAALSSAAPQHQLQAVQRNASGLSGAVRRLAGLCDGADPWARDAQSARVPVAESAWLARSAKAFPAFWALPRSAQCLCCADGRPRCGSPRVAWEPPVARSLPNFDYRLPPEPEADFLNQPNLITDCRACDREAAPKIPAPASEATVTLSLAHEVTATSRDAFATAFRRDVAASLDVNEDAVFVLTISADSTVVDFSVPGAGDVAGILREDGLSTTCLTHFNGGVTVDAEVGNMQAALPWPTWGHSGEVDRSSDCSASRRGPRGQLVALPPAGILEYTLGHVRRRRAALFIGLAAVLAQEEPQPPPLWRKAQARSALGSQAGRAMAKMTMDFCSKNPTSELEPCKEPALQESLKGLSLEEKKEKIAAAIGAVELKRKKKIAIIMHDDMKSIYDATCAKEAKQKGEICNNAELKAYLESPYQPPGKQAFQ</sequence>
<dbReference type="GeneID" id="17276155"/>
<dbReference type="HOGENOM" id="CLU_572995_0_0_1"/>
<organism evidence="2 3">
    <name type="scientific">Emiliania huxleyi (strain CCMP1516)</name>
    <dbReference type="NCBI Taxonomy" id="280463"/>
    <lineage>
        <taxon>Eukaryota</taxon>
        <taxon>Haptista</taxon>
        <taxon>Haptophyta</taxon>
        <taxon>Prymnesiophyceae</taxon>
        <taxon>Isochrysidales</taxon>
        <taxon>Noelaerhabdaceae</taxon>
        <taxon>Emiliania</taxon>
    </lineage>
</organism>
<proteinExistence type="predicted"/>
<feature type="signal peptide" evidence="1">
    <location>
        <begin position="1"/>
        <end position="19"/>
    </location>
</feature>
<name>A0A0D3K547_EMIH1</name>
<dbReference type="EnsemblProtists" id="EOD30882">
    <property type="protein sequence ID" value="EOD30882"/>
    <property type="gene ID" value="EMIHUDRAFT_232291"/>
</dbReference>
<keyword evidence="1" id="KW-0732">Signal</keyword>
<reference evidence="3" key="1">
    <citation type="journal article" date="2013" name="Nature">
        <title>Pan genome of the phytoplankton Emiliania underpins its global distribution.</title>
        <authorList>
            <person name="Read B.A."/>
            <person name="Kegel J."/>
            <person name="Klute M.J."/>
            <person name="Kuo A."/>
            <person name="Lefebvre S.C."/>
            <person name="Maumus F."/>
            <person name="Mayer C."/>
            <person name="Miller J."/>
            <person name="Monier A."/>
            <person name="Salamov A."/>
            <person name="Young J."/>
            <person name="Aguilar M."/>
            <person name="Claverie J.M."/>
            <person name="Frickenhaus S."/>
            <person name="Gonzalez K."/>
            <person name="Herman E.K."/>
            <person name="Lin Y.C."/>
            <person name="Napier J."/>
            <person name="Ogata H."/>
            <person name="Sarno A.F."/>
            <person name="Shmutz J."/>
            <person name="Schroeder D."/>
            <person name="de Vargas C."/>
            <person name="Verret F."/>
            <person name="von Dassow P."/>
            <person name="Valentin K."/>
            <person name="Van de Peer Y."/>
            <person name="Wheeler G."/>
            <person name="Dacks J.B."/>
            <person name="Delwiche C.F."/>
            <person name="Dyhrman S.T."/>
            <person name="Glockner G."/>
            <person name="John U."/>
            <person name="Richards T."/>
            <person name="Worden A.Z."/>
            <person name="Zhang X."/>
            <person name="Grigoriev I.V."/>
            <person name="Allen A.E."/>
            <person name="Bidle K."/>
            <person name="Borodovsky M."/>
            <person name="Bowler C."/>
            <person name="Brownlee C."/>
            <person name="Cock J.M."/>
            <person name="Elias M."/>
            <person name="Gladyshev V.N."/>
            <person name="Groth M."/>
            <person name="Guda C."/>
            <person name="Hadaegh A."/>
            <person name="Iglesias-Rodriguez M.D."/>
            <person name="Jenkins J."/>
            <person name="Jones B.M."/>
            <person name="Lawson T."/>
            <person name="Leese F."/>
            <person name="Lindquist E."/>
            <person name="Lobanov A."/>
            <person name="Lomsadze A."/>
            <person name="Malik S.B."/>
            <person name="Marsh M.E."/>
            <person name="Mackinder L."/>
            <person name="Mock T."/>
            <person name="Mueller-Roeber B."/>
            <person name="Pagarete A."/>
            <person name="Parker M."/>
            <person name="Probert I."/>
            <person name="Quesneville H."/>
            <person name="Raines C."/>
            <person name="Rensing S.A."/>
            <person name="Riano-Pachon D.M."/>
            <person name="Richier S."/>
            <person name="Rokitta S."/>
            <person name="Shiraiwa Y."/>
            <person name="Soanes D.M."/>
            <person name="van der Giezen M."/>
            <person name="Wahlund T.M."/>
            <person name="Williams B."/>
            <person name="Wilson W."/>
            <person name="Wolfe G."/>
            <person name="Wurch L.L."/>
        </authorList>
    </citation>
    <scope>NUCLEOTIDE SEQUENCE</scope>
</reference>
<evidence type="ECO:0000313" key="3">
    <source>
        <dbReference type="Proteomes" id="UP000013827"/>
    </source>
</evidence>
<dbReference type="AlphaFoldDB" id="A0A0D3K547"/>
<accession>A0A0D3K547</accession>
<keyword evidence="3" id="KW-1185">Reference proteome</keyword>
<protein>
    <submittedName>
        <fullName evidence="2">Uncharacterized protein</fullName>
    </submittedName>
</protein>
<dbReference type="KEGG" id="ehx:EMIHUDRAFT_232291"/>
<dbReference type="RefSeq" id="XP_005783311.1">
    <property type="nucleotide sequence ID" value="XM_005783254.1"/>
</dbReference>
<dbReference type="PaxDb" id="2903-EOD30882"/>
<dbReference type="Proteomes" id="UP000013827">
    <property type="component" value="Unassembled WGS sequence"/>
</dbReference>
<evidence type="ECO:0000313" key="2">
    <source>
        <dbReference type="EnsemblProtists" id="EOD30882"/>
    </source>
</evidence>
<evidence type="ECO:0000256" key="1">
    <source>
        <dbReference type="SAM" id="SignalP"/>
    </source>
</evidence>